<dbReference type="OrthoDB" id="6286374at2"/>
<keyword evidence="1" id="KW-1133">Transmembrane helix</keyword>
<dbReference type="Proteomes" id="UP000239576">
    <property type="component" value="Unassembled WGS sequence"/>
</dbReference>
<proteinExistence type="predicted"/>
<accession>A0A2T1EDP8</accession>
<sequence>MNLPFILDIGIGLFSIYLTLSLFASELQELMTTVLQWRAQHLKQSIETLLAGESKPIPNQTAAEIQIVRSQIVHSKELANQLYKHPLIRSLDHESKGLIGRIAEQVSQWTNTAKIFSGKASGPSYLPSDVFSVALLETLKTGEVAQTLSEQKLKKFVDGTLINSVVEIINFLRHGAANESLLDRELQMFQAEVHGLMQAFSNRQTPLTDSFNQIASAVKRFLLASEAVLPDHDSQSHVFLKQLAAIEQEIPSLLKQVDPSIVEVMSELNNMAWVVESFQTAKGDYQTIVEQLPDKTLQKRFQAGYDLIHVVNQTVKDSSQGQDSFQTTLTHLVPNLRDSLTMLAKQAQQKIETPDQGANQLQKEVALWFDRSMDRSAGVYKRNAKGVAIIIGLLIAVITNTDTLHIINQLAQDSTLRDAYSQVASELVSRNPSAIVCLQAEQGEAAQVDCLNNEMMALHNTINSITNVPIGWNASNWRQQWQSQPEGAWLGSLKILGGWLVSAIAISMGAPFWFNLLNKVINVRNSGKPPASTSQTQSSSS</sequence>
<keyword evidence="1" id="KW-0812">Transmembrane</keyword>
<comment type="caution">
    <text evidence="2">The sequence shown here is derived from an EMBL/GenBank/DDBJ whole genome shotgun (WGS) entry which is preliminary data.</text>
</comment>
<feature type="transmembrane region" description="Helical" evidence="1">
    <location>
        <begin position="6"/>
        <end position="24"/>
    </location>
</feature>
<evidence type="ECO:0000256" key="1">
    <source>
        <dbReference type="SAM" id="Phobius"/>
    </source>
</evidence>
<feature type="transmembrane region" description="Helical" evidence="1">
    <location>
        <begin position="386"/>
        <end position="407"/>
    </location>
</feature>
<evidence type="ECO:0000313" key="2">
    <source>
        <dbReference type="EMBL" id="PSB30860.1"/>
    </source>
</evidence>
<reference evidence="3" key="1">
    <citation type="submission" date="2018-02" db="EMBL/GenBank/DDBJ databases">
        <authorList>
            <person name="Moore K."/>
            <person name="Momper L."/>
        </authorList>
    </citation>
    <scope>NUCLEOTIDE SEQUENCE [LARGE SCALE GENOMIC DNA]</scope>
    <source>
        <strain evidence="3">ULC18</strain>
    </source>
</reference>
<dbReference type="AlphaFoldDB" id="A0A2T1EDP8"/>
<protein>
    <submittedName>
        <fullName evidence="2">Uncharacterized protein</fullName>
    </submittedName>
</protein>
<keyword evidence="1" id="KW-0472">Membrane</keyword>
<dbReference type="EMBL" id="PVWK01000047">
    <property type="protein sequence ID" value="PSB30860.1"/>
    <property type="molecule type" value="Genomic_DNA"/>
</dbReference>
<organism evidence="2 3">
    <name type="scientific">Stenomitos frigidus ULC18</name>
    <dbReference type="NCBI Taxonomy" id="2107698"/>
    <lineage>
        <taxon>Bacteria</taxon>
        <taxon>Bacillati</taxon>
        <taxon>Cyanobacteriota</taxon>
        <taxon>Cyanophyceae</taxon>
        <taxon>Leptolyngbyales</taxon>
        <taxon>Leptolyngbyaceae</taxon>
        <taxon>Stenomitos</taxon>
    </lineage>
</organism>
<evidence type="ECO:0000313" key="3">
    <source>
        <dbReference type="Proteomes" id="UP000239576"/>
    </source>
</evidence>
<reference evidence="2 3" key="2">
    <citation type="submission" date="2018-03" db="EMBL/GenBank/DDBJ databases">
        <title>The ancient ancestry and fast evolution of plastids.</title>
        <authorList>
            <person name="Moore K.R."/>
            <person name="Magnabosco C."/>
            <person name="Momper L."/>
            <person name="Gold D.A."/>
            <person name="Bosak T."/>
            <person name="Fournier G.P."/>
        </authorList>
    </citation>
    <scope>NUCLEOTIDE SEQUENCE [LARGE SCALE GENOMIC DNA]</scope>
    <source>
        <strain evidence="2 3">ULC18</strain>
    </source>
</reference>
<gene>
    <name evidence="2" type="ORF">C7B82_07995</name>
</gene>
<name>A0A2T1EDP8_9CYAN</name>
<dbReference type="RefSeq" id="WP_106255777.1">
    <property type="nucleotide sequence ID" value="NZ_CAWNSW010000090.1"/>
</dbReference>
<keyword evidence="3" id="KW-1185">Reference proteome</keyword>
<feature type="transmembrane region" description="Helical" evidence="1">
    <location>
        <begin position="495"/>
        <end position="514"/>
    </location>
</feature>